<feature type="transmembrane region" description="Helical" evidence="12">
    <location>
        <begin position="275"/>
        <end position="301"/>
    </location>
</feature>
<dbReference type="EMBL" id="AP028215">
    <property type="protein sequence ID" value="BEI91631.1"/>
    <property type="molecule type" value="Genomic_DNA"/>
</dbReference>
<dbReference type="InterPro" id="IPR005599">
    <property type="entry name" value="GPI_mannosylTrfase"/>
</dbReference>
<comment type="similarity">
    <text evidence="3 12">Belongs to the glycosyltransferase 22 family.</text>
</comment>
<feature type="transmembrane region" description="Helical" evidence="12">
    <location>
        <begin position="211"/>
        <end position="231"/>
    </location>
</feature>
<dbReference type="PANTHER" id="PTHR22760">
    <property type="entry name" value="GLYCOSYLTRANSFERASE"/>
    <property type="match status" value="1"/>
</dbReference>
<feature type="transmembrane region" description="Helical" evidence="12">
    <location>
        <begin position="322"/>
        <end position="342"/>
    </location>
</feature>
<evidence type="ECO:0000256" key="9">
    <source>
        <dbReference type="ARBA" id="ARBA00023136"/>
    </source>
</evidence>
<gene>
    <name evidence="14" type="primary">ECM39</name>
    <name evidence="14" type="ORF">CcaverHIS019_0404510</name>
</gene>
<keyword evidence="7 12" id="KW-0256">Endoplasmic reticulum</keyword>
<evidence type="ECO:0000256" key="10">
    <source>
        <dbReference type="ARBA" id="ARBA00044721"/>
    </source>
</evidence>
<feature type="transmembrane region" description="Helical" evidence="12">
    <location>
        <begin position="94"/>
        <end position="114"/>
    </location>
</feature>
<dbReference type="Pfam" id="PF03901">
    <property type="entry name" value="Glyco_transf_22"/>
    <property type="match status" value="1"/>
</dbReference>
<evidence type="ECO:0000256" key="1">
    <source>
        <dbReference type="ARBA" id="ARBA00004477"/>
    </source>
</evidence>
<dbReference type="AlphaFoldDB" id="A0AA48L460"/>
<dbReference type="KEGG" id="ccac:CcaHIS019_0404510"/>
<dbReference type="GO" id="GO:0005789">
    <property type="term" value="C:endoplasmic reticulum membrane"/>
    <property type="evidence" value="ECO:0007669"/>
    <property type="project" value="UniProtKB-SubCell"/>
</dbReference>
<evidence type="ECO:0000256" key="2">
    <source>
        <dbReference type="ARBA" id="ARBA00004922"/>
    </source>
</evidence>
<dbReference type="Proteomes" id="UP001233271">
    <property type="component" value="Chromosome 4"/>
</dbReference>
<comment type="pathway">
    <text evidence="2">Protein modification; protein glycosylation.</text>
</comment>
<dbReference type="PANTHER" id="PTHR22760:SF1">
    <property type="entry name" value="DOL-P-MAN:MAN(7)GLCNAC(2)-PP-DOL ALPHA-1,6-MANNOSYLTRANSFERASE"/>
    <property type="match status" value="1"/>
</dbReference>
<name>A0AA48L460_9TREE</name>
<keyword evidence="5" id="KW-0808">Transferase</keyword>
<organism evidence="14 15">
    <name type="scientific">Cutaneotrichosporon cavernicola</name>
    <dbReference type="NCBI Taxonomy" id="279322"/>
    <lineage>
        <taxon>Eukaryota</taxon>
        <taxon>Fungi</taxon>
        <taxon>Dikarya</taxon>
        <taxon>Basidiomycota</taxon>
        <taxon>Agaricomycotina</taxon>
        <taxon>Tremellomycetes</taxon>
        <taxon>Trichosporonales</taxon>
        <taxon>Trichosporonaceae</taxon>
        <taxon>Cutaneotrichosporon</taxon>
    </lineage>
</organism>
<comment type="catalytic activity">
    <reaction evidence="11">
        <text>an alpha-D-Man-(1-&gt;2)-alpha-D-Man-(1-&gt;2)-alpha-D-Man-(1-&gt;3)-[alpha-D-Man-(1-&gt;2)-alpha-D-Man-(1-&gt;3)-alpha-D-Man-(1-&gt;6)]-beta-D-Man-(1-&gt;4)-beta-D-GlcNAc-(1-&gt;4)-alpha-D-GlcNAc-diphospho-di-trans,poly-cis-dolichol + a di-trans,poly-cis-dolichyl beta-D-mannosyl phosphate = an alpha-D-Man-(1-&gt;2)-alpha-D-Man-(1-&gt;2)-alpha-D-Man-(1-&gt;3)-[alpha-D-Man-(1-&gt;2)-alpha-D-Man-(1-&gt;3)-[alpha-D-Man-(1-&gt;6)]-alpha-D-Man-(1-&gt;6)]-beta-D-Man-(1-&gt;4)-beta-D-GlcNAc-(1-&gt;4)-alpha-D-GlcNAc-diphospho-di-trans,poly-cis-dolichol + a di-trans,poly-cis-dolichyl phosphate + H(+)</text>
        <dbReference type="Rhea" id="RHEA:29535"/>
        <dbReference type="Rhea" id="RHEA-COMP:19498"/>
        <dbReference type="Rhea" id="RHEA-COMP:19501"/>
        <dbReference type="Rhea" id="RHEA-COMP:19518"/>
        <dbReference type="Rhea" id="RHEA-COMP:19519"/>
        <dbReference type="ChEBI" id="CHEBI:15378"/>
        <dbReference type="ChEBI" id="CHEBI:57683"/>
        <dbReference type="ChEBI" id="CHEBI:58211"/>
        <dbReference type="ChEBI" id="CHEBI:132517"/>
        <dbReference type="ChEBI" id="CHEBI:132519"/>
        <dbReference type="EC" id="2.4.1.260"/>
    </reaction>
    <physiologicalReaction direction="left-to-right" evidence="11">
        <dbReference type="Rhea" id="RHEA:29536"/>
    </physiologicalReaction>
</comment>
<evidence type="ECO:0000256" key="3">
    <source>
        <dbReference type="ARBA" id="ARBA00007063"/>
    </source>
</evidence>
<keyword evidence="13" id="KW-0732">Signal</keyword>
<evidence type="ECO:0000256" key="6">
    <source>
        <dbReference type="ARBA" id="ARBA00022692"/>
    </source>
</evidence>
<keyword evidence="4 12" id="KW-0328">Glycosyltransferase</keyword>
<sequence>MARWHIWFLELLLVPAAHVLVAPYTKVEESFTLHAAHDVLRYGLSPANWERWDHRTFPGAVPRSFLPPIILGLLSYPSAVIASATGIVTTSLGIQIIIRLTLVACFAAAFTHLARTLQRRFSTSTADWFVALTLAQFHIPFYAGRTLPNFTALPLVVLAFSLLLRDRLWSGIALFTATATVIRLEIALLAIPTALALVIQRRLSLPSALSAGMVGGFGSLLVSAPLDYMLWVPTLPHPSLPDFTALHTLWPELAAAHWNIVHGHADEWGIMPPTFYASALVKMLAGAAPLILLGLVWALLLGITAKTGHVFDNATLQRTVASVSRTLGPGVVSLVAVLSNVGHKEWRFIVYAIPALNIVAAACAAALAALPTRSLRMVARLGLTGLLAITAAFALFSSYVSTHNYPGGCVWRALEAARLPEGSVIHLHSYPLQTGASLFTFLRSDITSAAFPPPQDVQWTYSKSEDPALQTPQGAWLGDLEAVVTERWREFSEAEIDGHRMWALIGGCDGFDGVSMGKGGIEVRTSPKIGLLRRL</sequence>
<proteinExistence type="inferred from homology"/>
<evidence type="ECO:0000256" key="5">
    <source>
        <dbReference type="ARBA" id="ARBA00022679"/>
    </source>
</evidence>
<evidence type="ECO:0000256" key="13">
    <source>
        <dbReference type="SAM" id="SignalP"/>
    </source>
</evidence>
<evidence type="ECO:0000313" key="15">
    <source>
        <dbReference type="Proteomes" id="UP001233271"/>
    </source>
</evidence>
<dbReference type="GO" id="GO:0052917">
    <property type="term" value="F:dol-P-Man:Man(7)GlcNAc(2)-PP-Dol alpha-1,6-mannosyltransferase activity"/>
    <property type="evidence" value="ECO:0007669"/>
    <property type="project" value="UniProtKB-EC"/>
</dbReference>
<evidence type="ECO:0000256" key="4">
    <source>
        <dbReference type="ARBA" id="ARBA00022676"/>
    </source>
</evidence>
<keyword evidence="8 12" id="KW-1133">Transmembrane helix</keyword>
<evidence type="ECO:0000313" key="14">
    <source>
        <dbReference type="EMBL" id="BEI91631.1"/>
    </source>
</evidence>
<feature type="transmembrane region" description="Helical" evidence="12">
    <location>
        <begin position="381"/>
        <end position="400"/>
    </location>
</feature>
<evidence type="ECO:0000256" key="7">
    <source>
        <dbReference type="ARBA" id="ARBA00022824"/>
    </source>
</evidence>
<evidence type="ECO:0000256" key="11">
    <source>
        <dbReference type="ARBA" id="ARBA00048899"/>
    </source>
</evidence>
<comment type="subcellular location">
    <subcellularLocation>
        <location evidence="1 12">Endoplasmic reticulum membrane</location>
        <topology evidence="1 12">Multi-pass membrane protein</topology>
    </subcellularLocation>
</comment>
<keyword evidence="9 12" id="KW-0472">Membrane</keyword>
<evidence type="ECO:0000256" key="8">
    <source>
        <dbReference type="ARBA" id="ARBA00022989"/>
    </source>
</evidence>
<dbReference type="GO" id="GO:0006487">
    <property type="term" value="P:protein N-linked glycosylation"/>
    <property type="evidence" value="ECO:0007669"/>
    <property type="project" value="TreeGrafter"/>
</dbReference>
<feature type="transmembrane region" description="Helical" evidence="12">
    <location>
        <begin position="348"/>
        <end position="369"/>
    </location>
</feature>
<reference evidence="14" key="1">
    <citation type="journal article" date="2023" name="BMC Genomics">
        <title>Chromosome-level genome assemblies of Cutaneotrichosporon spp. (Trichosporonales, Basidiomycota) reveal imbalanced evolution between nucleotide sequences and chromosome synteny.</title>
        <authorList>
            <person name="Kobayashi Y."/>
            <person name="Kayamori A."/>
            <person name="Aoki K."/>
            <person name="Shiwa Y."/>
            <person name="Matsutani M."/>
            <person name="Fujita N."/>
            <person name="Sugita T."/>
            <person name="Iwasaki W."/>
            <person name="Tanaka N."/>
            <person name="Takashima M."/>
        </authorList>
    </citation>
    <scope>NUCLEOTIDE SEQUENCE</scope>
    <source>
        <strain evidence="14">HIS019</strain>
    </source>
</reference>
<dbReference type="EC" id="2.4.1.-" evidence="12"/>
<evidence type="ECO:0000256" key="12">
    <source>
        <dbReference type="RuleBase" id="RU363075"/>
    </source>
</evidence>
<dbReference type="GeneID" id="85495501"/>
<comment type="function">
    <text evidence="10">Mannosyltransferase that operates in the biosynthetic pathway of dolichol-linked oligosaccharides, the glycan precursors employed in protein asparagine (N)-glycosylation. The assembly of dolichol-linked oligosaccharides begins on the cytosolic side of the endoplasmic reticulum membrane and finishes in its lumen. The sequential addition of sugars to dolichol pyrophosphate produces dolichol-linked oligosaccharides containing fourteen sugars, including two GlcNAcs, nine mannoses and three glucoses. Once assembled, the oligosaccharide is transferred from the lipid to nascent proteins by oligosaccharyltransferases. In the lumen of the endoplasmic reticulum, adds the eighth mannose residue in an alpha-1,6 linkage onto Man(7)GlcNAc(2)-PP-dolichol to produce Man(8)GlcNAc(2)-PP-dolichol.</text>
</comment>
<feature type="transmembrane region" description="Helical" evidence="12">
    <location>
        <begin position="172"/>
        <end position="199"/>
    </location>
</feature>
<protein>
    <recommendedName>
        <fullName evidence="12">Mannosyltransferase</fullName>
        <ecNumber evidence="12">2.4.1.-</ecNumber>
    </recommendedName>
</protein>
<keyword evidence="15" id="KW-1185">Reference proteome</keyword>
<keyword evidence="6 12" id="KW-0812">Transmembrane</keyword>
<dbReference type="RefSeq" id="XP_060456896.1">
    <property type="nucleotide sequence ID" value="XM_060600287.1"/>
</dbReference>
<feature type="chain" id="PRO_5041444622" description="Mannosyltransferase" evidence="13">
    <location>
        <begin position="20"/>
        <end position="535"/>
    </location>
</feature>
<feature type="transmembrane region" description="Helical" evidence="12">
    <location>
        <begin position="65"/>
        <end position="88"/>
    </location>
</feature>
<feature type="signal peptide" evidence="13">
    <location>
        <begin position="1"/>
        <end position="19"/>
    </location>
</feature>
<accession>A0AA48L460</accession>